<feature type="repeat" description="ANK" evidence="2">
    <location>
        <begin position="41"/>
        <end position="73"/>
    </location>
</feature>
<keyword evidence="4" id="KW-1185">Reference proteome</keyword>
<reference evidence="3 4" key="1">
    <citation type="submission" date="2018-08" db="EMBL/GenBank/DDBJ databases">
        <title>Sphingobium sp. EO9.</title>
        <authorList>
            <person name="Park Y."/>
            <person name="Kim K.H."/>
            <person name="Jeon C.O."/>
        </authorList>
    </citation>
    <scope>NUCLEOTIDE SEQUENCE [LARGE SCALE GENOMIC DNA]</scope>
    <source>
        <strain evidence="3 4">EO9</strain>
    </source>
</reference>
<dbReference type="PRINTS" id="PR01415">
    <property type="entry name" value="ANKYRIN"/>
</dbReference>
<dbReference type="PROSITE" id="PS50088">
    <property type="entry name" value="ANK_REPEAT"/>
    <property type="match status" value="6"/>
</dbReference>
<feature type="repeat" description="ANK" evidence="2">
    <location>
        <begin position="173"/>
        <end position="205"/>
    </location>
</feature>
<gene>
    <name evidence="3" type="ORF">D0Z70_06430</name>
</gene>
<proteinExistence type="predicted"/>
<evidence type="ECO:0000313" key="4">
    <source>
        <dbReference type="Proteomes" id="UP000283469"/>
    </source>
</evidence>
<feature type="repeat" description="ANK" evidence="2">
    <location>
        <begin position="140"/>
        <end position="172"/>
    </location>
</feature>
<dbReference type="Proteomes" id="UP000283469">
    <property type="component" value="Unassembled WGS sequence"/>
</dbReference>
<feature type="repeat" description="ANK" evidence="2">
    <location>
        <begin position="74"/>
        <end position="106"/>
    </location>
</feature>
<dbReference type="Pfam" id="PF12796">
    <property type="entry name" value="Ank_2"/>
    <property type="match status" value="3"/>
</dbReference>
<accession>A0A418YVV5</accession>
<dbReference type="PROSITE" id="PS50297">
    <property type="entry name" value="ANK_REP_REGION"/>
    <property type="match status" value="4"/>
</dbReference>
<sequence length="436" mass="44469">MAQARAPQKDDGLARAIVANDVLAVQAALADRANPNQIWAFGATPLSWAVNVQNPSIVAALLAGGASVNSADQDGVTPLSLACELGEPIIVTQLLDARADVRGVRADGTTPLAICARYGPADAVARMLAMGAAPDRIDSRGQTPLMWAAAAGRTEAIALLLKAGANPNRVSKGGFTPLFFAIKSGVVTATQALLAAGADSAYRGPENTSAAQLALYQKNYGAAALLVPHGVDVTERDRTGEQLLHGAAAGGDTELIRLLLAEGADSNGLTGPSRVTWVTEANFGVPPPPVPPTPPLLIAAANGHKDAMALLLAAGADPRFVAADGTNVLLAAARGGSAATLDYALSLAPVVDVTGPYGMTALHWLLAGGVQPELEAMLRILAAHGARTDIPNKFGATVAQMADGGLTEVKQIFRTVFPDKASVKMAGAAPQTVPDH</sequence>
<dbReference type="InterPro" id="IPR036770">
    <property type="entry name" value="Ankyrin_rpt-contain_sf"/>
</dbReference>
<feature type="repeat" description="ANK" evidence="2">
    <location>
        <begin position="107"/>
        <end position="139"/>
    </location>
</feature>
<dbReference type="SUPFAM" id="SSF48403">
    <property type="entry name" value="Ankyrin repeat"/>
    <property type="match status" value="1"/>
</dbReference>
<keyword evidence="1" id="KW-0677">Repeat</keyword>
<dbReference type="SMART" id="SM00248">
    <property type="entry name" value="ANK"/>
    <property type="match status" value="10"/>
</dbReference>
<name>A0A418YVV5_9SPHN</name>
<feature type="repeat" description="ANK" evidence="2">
    <location>
        <begin position="239"/>
        <end position="271"/>
    </location>
</feature>
<evidence type="ECO:0000256" key="2">
    <source>
        <dbReference type="PROSITE-ProRule" id="PRU00023"/>
    </source>
</evidence>
<organism evidence="3 4">
    <name type="scientific">Sphingobium terrigena</name>
    <dbReference type="NCBI Taxonomy" id="2304063"/>
    <lineage>
        <taxon>Bacteria</taxon>
        <taxon>Pseudomonadati</taxon>
        <taxon>Pseudomonadota</taxon>
        <taxon>Alphaproteobacteria</taxon>
        <taxon>Sphingomonadales</taxon>
        <taxon>Sphingomonadaceae</taxon>
        <taxon>Sphingobium</taxon>
    </lineage>
</organism>
<dbReference type="Gene3D" id="1.25.40.20">
    <property type="entry name" value="Ankyrin repeat-containing domain"/>
    <property type="match status" value="3"/>
</dbReference>
<dbReference type="InterPro" id="IPR002110">
    <property type="entry name" value="Ankyrin_rpt"/>
</dbReference>
<dbReference type="Pfam" id="PF13637">
    <property type="entry name" value="Ank_4"/>
    <property type="match status" value="1"/>
</dbReference>
<dbReference type="OrthoDB" id="7492287at2"/>
<dbReference type="AlphaFoldDB" id="A0A418YVV5"/>
<dbReference type="PANTHER" id="PTHR24161">
    <property type="entry name" value="ANK_REP_REGION DOMAIN-CONTAINING PROTEIN-RELATED"/>
    <property type="match status" value="1"/>
</dbReference>
<protein>
    <submittedName>
        <fullName evidence="3">Ankyrin repeat domain-containing protein</fullName>
    </submittedName>
</protein>
<evidence type="ECO:0000256" key="1">
    <source>
        <dbReference type="ARBA" id="ARBA00022737"/>
    </source>
</evidence>
<dbReference type="PANTHER" id="PTHR24161:SF124">
    <property type="entry name" value="TRANSIENT RECEPTOR POTENTIAL CHANNEL PYREXIA"/>
    <property type="match status" value="1"/>
</dbReference>
<evidence type="ECO:0000313" key="3">
    <source>
        <dbReference type="EMBL" id="RJG56336.1"/>
    </source>
</evidence>
<keyword evidence="2" id="KW-0040">ANK repeat</keyword>
<comment type="caution">
    <text evidence="3">The sequence shown here is derived from an EMBL/GenBank/DDBJ whole genome shotgun (WGS) entry which is preliminary data.</text>
</comment>
<dbReference type="EMBL" id="QVRA01000004">
    <property type="protein sequence ID" value="RJG56336.1"/>
    <property type="molecule type" value="Genomic_DNA"/>
</dbReference>